<keyword evidence="3" id="KW-1185">Reference proteome</keyword>
<evidence type="ECO:0000256" key="1">
    <source>
        <dbReference type="SAM" id="MobiDB-lite"/>
    </source>
</evidence>
<dbReference type="EMBL" id="CM016552">
    <property type="protein sequence ID" value="TKW37696.1"/>
    <property type="molecule type" value="Genomic_DNA"/>
</dbReference>
<feature type="compositionally biased region" description="Gly residues" evidence="1">
    <location>
        <begin position="1"/>
        <end position="11"/>
    </location>
</feature>
<accession>A0A4V6DCG5</accession>
<evidence type="ECO:0000313" key="2">
    <source>
        <dbReference type="EMBL" id="TKW37696.1"/>
    </source>
</evidence>
<feature type="region of interest" description="Disordered" evidence="1">
    <location>
        <begin position="1"/>
        <end position="79"/>
    </location>
</feature>
<reference evidence="2" key="1">
    <citation type="submission" date="2019-03" db="EMBL/GenBank/DDBJ databases">
        <title>WGS assembly of Setaria viridis.</title>
        <authorList>
            <person name="Huang P."/>
            <person name="Jenkins J."/>
            <person name="Grimwood J."/>
            <person name="Barry K."/>
            <person name="Healey A."/>
            <person name="Mamidi S."/>
            <person name="Sreedasyam A."/>
            <person name="Shu S."/>
            <person name="Feldman M."/>
            <person name="Wu J."/>
            <person name="Yu Y."/>
            <person name="Chen C."/>
            <person name="Johnson J."/>
            <person name="Rokhsar D."/>
            <person name="Baxter I."/>
            <person name="Schmutz J."/>
            <person name="Brutnell T."/>
            <person name="Kellogg E."/>
        </authorList>
    </citation>
    <scope>NUCLEOTIDE SEQUENCE [LARGE SCALE GENOMIC DNA]</scope>
</reference>
<dbReference type="Proteomes" id="UP000298652">
    <property type="component" value="Chromosome 1"/>
</dbReference>
<protein>
    <submittedName>
        <fullName evidence="2">Uncharacterized protein</fullName>
    </submittedName>
</protein>
<gene>
    <name evidence="2" type="ORF">SEVIR_1G064900v2</name>
</gene>
<dbReference type="AlphaFoldDB" id="A0A4V6DCG5"/>
<feature type="compositionally biased region" description="Low complexity" evidence="1">
    <location>
        <begin position="45"/>
        <end position="64"/>
    </location>
</feature>
<sequence>MGGGATGGGLECRGRVAERSAGGGAGGAGGGARRRQAQGPGTGRPPGAARGPRALARSTVPRGQAGRRGPRARGGRGRH</sequence>
<evidence type="ECO:0000313" key="3">
    <source>
        <dbReference type="Proteomes" id="UP000298652"/>
    </source>
</evidence>
<name>A0A4V6DCG5_SETVI</name>
<proteinExistence type="predicted"/>
<dbReference type="Gramene" id="TKW37696">
    <property type="protein sequence ID" value="TKW37696"/>
    <property type="gene ID" value="SEVIR_1G064900v2"/>
</dbReference>
<feature type="compositionally biased region" description="Gly residues" evidence="1">
    <location>
        <begin position="21"/>
        <end position="31"/>
    </location>
</feature>
<organism evidence="2 3">
    <name type="scientific">Setaria viridis</name>
    <name type="common">Green bristlegrass</name>
    <name type="synonym">Setaria italica subsp. viridis</name>
    <dbReference type="NCBI Taxonomy" id="4556"/>
    <lineage>
        <taxon>Eukaryota</taxon>
        <taxon>Viridiplantae</taxon>
        <taxon>Streptophyta</taxon>
        <taxon>Embryophyta</taxon>
        <taxon>Tracheophyta</taxon>
        <taxon>Spermatophyta</taxon>
        <taxon>Magnoliopsida</taxon>
        <taxon>Liliopsida</taxon>
        <taxon>Poales</taxon>
        <taxon>Poaceae</taxon>
        <taxon>PACMAD clade</taxon>
        <taxon>Panicoideae</taxon>
        <taxon>Panicodae</taxon>
        <taxon>Paniceae</taxon>
        <taxon>Cenchrinae</taxon>
        <taxon>Setaria</taxon>
    </lineage>
</organism>
<feature type="compositionally biased region" description="Basic residues" evidence="1">
    <location>
        <begin position="68"/>
        <end position="79"/>
    </location>
</feature>